<keyword evidence="1 2" id="KW-0175">Coiled coil</keyword>
<comment type="caution">
    <text evidence="4">The sequence shown here is derived from an EMBL/GenBank/DDBJ whole genome shotgun (WGS) entry which is preliminary data.</text>
</comment>
<feature type="region of interest" description="Disordered" evidence="3">
    <location>
        <begin position="1277"/>
        <end position="1296"/>
    </location>
</feature>
<dbReference type="EMBL" id="JARAKH010000013">
    <property type="protein sequence ID" value="KAK8397884.1"/>
    <property type="molecule type" value="Genomic_DNA"/>
</dbReference>
<evidence type="ECO:0000313" key="4">
    <source>
        <dbReference type="EMBL" id="KAK8397884.1"/>
    </source>
</evidence>
<organism evidence="4 5">
    <name type="scientific">Scylla paramamosain</name>
    <name type="common">Mud crab</name>
    <dbReference type="NCBI Taxonomy" id="85552"/>
    <lineage>
        <taxon>Eukaryota</taxon>
        <taxon>Metazoa</taxon>
        <taxon>Ecdysozoa</taxon>
        <taxon>Arthropoda</taxon>
        <taxon>Crustacea</taxon>
        <taxon>Multicrustacea</taxon>
        <taxon>Malacostraca</taxon>
        <taxon>Eumalacostraca</taxon>
        <taxon>Eucarida</taxon>
        <taxon>Decapoda</taxon>
        <taxon>Pleocyemata</taxon>
        <taxon>Brachyura</taxon>
        <taxon>Eubrachyura</taxon>
        <taxon>Portunoidea</taxon>
        <taxon>Portunidae</taxon>
        <taxon>Portuninae</taxon>
        <taxon>Scylla</taxon>
    </lineage>
</organism>
<keyword evidence="5" id="KW-1185">Reference proteome</keyword>
<sequence length="1296" mass="150234">MLGSRQLEAAAAAAVPAVSVRVRWCGGPVYNVHLGGDSDSLLEQCTRSEVCIIGVKAASRTPPLPVEGTAAATTDRVPLDSFECGITSGSEARGGLGITHSSPQMSGRVGEDSDAPKGPHGGGAPTINGSIEATLTPELLFRMNKKIAQLTKVVYGLNTRGEELEAQLATAKESEEALKTSNTELQHRLNHCKSKVETELGRLRELEAEAGQAHYWKHECENLRRRLELEGGVLGGGGMLGSGEARAAVAAAREDAERAHRREKAVAYELDQARQAINSLKSHHDFIMRERDAQEAMEREKLELEWQTRLAEIENRYKSQVRRVTDDMEVLTAECDILRRRASECGTGEASLREQMMAMERDHEKQRRDWEMQMQMKVQEEQEEILAFGKERRDFDARIRQLHEERRDADQQWEERLREKSREYERKLREAIDKRDAMQQRIDEKEESFESRLRAKVDEWKSEWDEVEEGLRSEIRRLKNENESMRADVTVLRSRQERGNIESEMKIRELEEAIQNKDTEFENKTRNLMIRLSTVESANKQQGQEKNAAERQMREEKERHRQLKMDYEILGKVKQDLEQRVKQLSDSERQLDERVTLLTVENEEMKSETEDLKQKLKAKEKEMATKMEAMTKTSEARVKQRIEKTWLEKLRRSEENAAQDLERLRDAHRRTEGALRKEITQAKKAEEETRRLNEEFKKKVRTLRQAETEATHKITELDDRVQELTKKQSADSVPKELGAQEERYQKQIDELTLLLAEKQEEVSKLGQTLETLKGVQETLANTEELQEKLSLLQQDVRDRNAQLDCARTEKNLALQNQIAAKTNCDKTEELETKIKTMEETLKKTTEERDQLAKTIDETEAERDEEIKIIQDALDEAAQEREDLISTFEKEIQNMTTMNSTREQQLMEDFEWKLREMEKDHKKKMEERDRKAESTLQRAKRQAEETEAEFRQKQEKMKNELNAEWEDKLRSECSRLKAELDELHAEEKHLAVESMKVQKEQEIRKLKQSWELRQEEMTKEMSKLKDSLTEKDAYYHKEMENMRTNADRDVWELRRKLQRLDEKNWSAQELLQEKHHEELERIRADYKERMSDLEARLEVAMKDSDEDARQQAEKMHNDEMEHLCEQHRLSMERLREELEAEKFQAVEEARVIVTKHHEYVNAGLREQVTEATNNCTQYREELEAVKSTLALKEEMIKTLEEELARLREAEGVPAASYKDSQSSIASSSESTCSQGSNNSQDRLSLSESVGASIDSQDEAHKSGGSGLLGKMFGGNWFSSSKTKENNRRGSAPAKQSS</sequence>
<name>A0AAW0UE65_SCYPA</name>
<evidence type="ECO:0000256" key="1">
    <source>
        <dbReference type="ARBA" id="ARBA00023054"/>
    </source>
</evidence>
<dbReference type="PANTHER" id="PTHR18870:SF9">
    <property type="entry name" value="PROTEIN TAG-278-RELATED"/>
    <property type="match status" value="1"/>
</dbReference>
<evidence type="ECO:0000256" key="3">
    <source>
        <dbReference type="SAM" id="MobiDB-lite"/>
    </source>
</evidence>
<feature type="compositionally biased region" description="Basic and acidic residues" evidence="3">
    <location>
        <begin position="940"/>
        <end position="954"/>
    </location>
</feature>
<evidence type="ECO:0000313" key="5">
    <source>
        <dbReference type="Proteomes" id="UP001487740"/>
    </source>
</evidence>
<feature type="region of interest" description="Disordered" evidence="3">
    <location>
        <begin position="1210"/>
        <end position="1266"/>
    </location>
</feature>
<proteinExistence type="predicted"/>
<reference evidence="4 5" key="1">
    <citation type="submission" date="2023-03" db="EMBL/GenBank/DDBJ databases">
        <title>High-quality genome of Scylla paramamosain provides insights in environmental adaptation.</title>
        <authorList>
            <person name="Zhang L."/>
        </authorList>
    </citation>
    <scope>NUCLEOTIDE SEQUENCE [LARGE SCALE GENOMIC DNA]</scope>
    <source>
        <strain evidence="4">LZ_2023a</strain>
        <tissue evidence="4">Muscle</tissue>
    </source>
</reference>
<dbReference type="PANTHER" id="PTHR18870">
    <property type="entry name" value="PROTEIN TAG-278-RELATED"/>
    <property type="match status" value="1"/>
</dbReference>
<feature type="region of interest" description="Disordered" evidence="3">
    <location>
        <begin position="920"/>
        <end position="954"/>
    </location>
</feature>
<accession>A0AAW0UE65</accession>
<feature type="compositionally biased region" description="Low complexity" evidence="3">
    <location>
        <begin position="1215"/>
        <end position="1232"/>
    </location>
</feature>
<evidence type="ECO:0008006" key="6">
    <source>
        <dbReference type="Google" id="ProtNLM"/>
    </source>
</evidence>
<feature type="compositionally biased region" description="Basic and acidic residues" evidence="3">
    <location>
        <begin position="920"/>
        <end position="932"/>
    </location>
</feature>
<evidence type="ECO:0000256" key="2">
    <source>
        <dbReference type="SAM" id="Coils"/>
    </source>
</evidence>
<dbReference type="Proteomes" id="UP001487740">
    <property type="component" value="Unassembled WGS sequence"/>
</dbReference>
<protein>
    <recommendedName>
        <fullName evidence="6">Trichohyalin-like</fullName>
    </recommendedName>
</protein>
<feature type="compositionally biased region" description="Polar residues" evidence="3">
    <location>
        <begin position="1233"/>
        <end position="1248"/>
    </location>
</feature>
<feature type="coiled-coil region" evidence="2">
    <location>
        <begin position="321"/>
        <end position="802"/>
    </location>
</feature>
<gene>
    <name evidence="4" type="ORF">O3P69_004585</name>
</gene>
<feature type="region of interest" description="Disordered" evidence="3">
    <location>
        <begin position="90"/>
        <end position="129"/>
    </location>
</feature>